<dbReference type="Pfam" id="PF00012">
    <property type="entry name" value="HSP70"/>
    <property type="match status" value="2"/>
</dbReference>
<reference evidence="5" key="1">
    <citation type="journal article" date="2019" name="bioRxiv">
        <title>The Genome of the Zebra Mussel, Dreissena polymorpha: A Resource for Invasive Species Research.</title>
        <authorList>
            <person name="McCartney M.A."/>
            <person name="Auch B."/>
            <person name="Kono T."/>
            <person name="Mallez S."/>
            <person name="Zhang Y."/>
            <person name="Obille A."/>
            <person name="Becker A."/>
            <person name="Abrahante J.E."/>
            <person name="Garbe J."/>
            <person name="Badalamenti J.P."/>
            <person name="Herman A."/>
            <person name="Mangelson H."/>
            <person name="Liachko I."/>
            <person name="Sullivan S."/>
            <person name="Sone E.D."/>
            <person name="Koren S."/>
            <person name="Silverstein K.A.T."/>
            <person name="Beckman K.B."/>
            <person name="Gohl D.M."/>
        </authorList>
    </citation>
    <scope>NUCLEOTIDE SEQUENCE</scope>
    <source>
        <strain evidence="5">Duluth1</strain>
        <tissue evidence="5">Whole animal</tissue>
    </source>
</reference>
<dbReference type="SUPFAM" id="SSF100920">
    <property type="entry name" value="Heat shock protein 70kD (HSP70), peptide-binding domain"/>
    <property type="match status" value="2"/>
</dbReference>
<dbReference type="FunFam" id="3.30.30.30:FF:000001">
    <property type="entry name" value="heat shock 70 kDa protein-like"/>
    <property type="match status" value="2"/>
</dbReference>
<dbReference type="PROSITE" id="PS00297">
    <property type="entry name" value="HSP70_1"/>
    <property type="match status" value="1"/>
</dbReference>
<dbReference type="FunFam" id="3.30.420.40:FF:000172">
    <property type="entry name" value="Heat shock 70 kDa protein"/>
    <property type="match status" value="2"/>
</dbReference>
<dbReference type="GO" id="GO:0140662">
    <property type="term" value="F:ATP-dependent protein folding chaperone"/>
    <property type="evidence" value="ECO:0007669"/>
    <property type="project" value="InterPro"/>
</dbReference>
<dbReference type="FunFam" id="3.30.420.40:FF:000545">
    <property type="entry name" value="Endoplasmic reticulum chaperone BiP"/>
    <property type="match status" value="1"/>
</dbReference>
<name>A0A9D4BG43_DREPO</name>
<sequence length="1135" mass="126362">MKHWPFEVVSDGGKPKLRVDYKGVKKYFFPEEISSMVLSKMKETAEAFLGKTVTNAVITVPSCFNDSQRQATKDACTISGLNVLRIINEPTAAAITYGWGKNDGSERNVLIVDLGGGTFNVTIATIEDGVLNVKSTAGDSHLGGEDFDNRMVDHFIQEFKRKHKKDIRDNKRAVCRLRSACEKAKRTISSSTQASIELDSLYDGVDFYTSITRARFEVLNADLFRGTLEPVEKALRDARMDKAGIQDIVLVGGSTRIPKVQKLLQDFFNGKELNKSINPDEAVAYGAAVQAAILHGDKSEGVPNILLVDVATWSLGIETAGGVMTALIKRNTRTPIMSTHIFTTYSDNQPDVLIQVYEGERAMAKDNNLLGKFVLVGIPPAPKGVPQIEVTFDIDVNGILNVTAADKSSDNKTKITITNDKGRLSKKDIARMVNDAKKYKQEDKQEKERITAKNQLESYSFNMKTTVEDENMKGKLSEDDKNTILDNCNAIVAWLDSNQLADKEEYEHKQKELECVCKPIIIKLYQRMTAAPAIGIDLGTTYSCVGVFQHGKVEIIANDQGNRTTPSYVAFTDTGRLVGNAAKNQVAVNPNNTIFDAKRLIGRQFDDPTVQSDIKHWPFKVVSDGGKPMLRVDYKGQKRSFFPEEISSMVLSKMKETAESFLGKTVTNAVITVPACFNNSQRQSTKDAGTISGLNILRIINEPTAAAIAYGLDTQDGGQRNVLIFDLGGGTFDVSILTIKDGILKVKSTSGDSHLGGEDFDNRMVNHFIQEFKRKHKRDISDNKRAVRRLRTACERAKRTLSFSTYTSFEIDSIYDGVDFYTSITRARFDELNADLFRSTLEPVAKALRDAKMDKADVQDIVLVGGSTRIPKIQKLLQDFFIGKELHKIINPDETVAYGAAVQAAILHGDKSEEVQYLRLLDVAPLSLDIETAGGLITSLINRNTTIPTKQTQTIELYSDNPSCVFIQVYEGERAMTKNYNLLGKYELTGMEPAHRGVTKIEVTFEIDASGILNVTAADKSTGKEKNINITNDKGRLSKEEIDRIVNDAEKYKQEDEQQKERITAKNQLESYLFNMKTTVEDENMNRKISEDDKKTIFDKCNEIISWLDSIQLADTEEYAHKQTELQGVCNPIIN</sequence>
<dbReference type="GO" id="GO:0005524">
    <property type="term" value="F:ATP binding"/>
    <property type="evidence" value="ECO:0007669"/>
    <property type="project" value="UniProtKB-KW"/>
</dbReference>
<protein>
    <recommendedName>
        <fullName evidence="7">Heat shock protein 70</fullName>
    </recommendedName>
</protein>
<dbReference type="Gene3D" id="3.30.420.40">
    <property type="match status" value="3"/>
</dbReference>
<dbReference type="InterPro" id="IPR029048">
    <property type="entry name" value="HSP70_C_sf"/>
</dbReference>
<dbReference type="EMBL" id="JAIWYP010000023">
    <property type="protein sequence ID" value="KAH3692357.1"/>
    <property type="molecule type" value="Genomic_DNA"/>
</dbReference>
<dbReference type="PROSITE" id="PS00329">
    <property type="entry name" value="HSP70_2"/>
    <property type="match status" value="1"/>
</dbReference>
<dbReference type="InterPro" id="IPR043129">
    <property type="entry name" value="ATPase_NBD"/>
</dbReference>
<dbReference type="SUPFAM" id="SSF53067">
    <property type="entry name" value="Actin-like ATPase domain"/>
    <property type="match status" value="4"/>
</dbReference>
<dbReference type="Gene3D" id="3.30.30.30">
    <property type="match status" value="1"/>
</dbReference>
<dbReference type="PANTHER" id="PTHR19375">
    <property type="entry name" value="HEAT SHOCK PROTEIN 70KDA"/>
    <property type="match status" value="1"/>
</dbReference>
<dbReference type="InterPro" id="IPR013126">
    <property type="entry name" value="Hsp_70_fam"/>
</dbReference>
<proteinExistence type="inferred from homology"/>
<evidence type="ECO:0008006" key="7">
    <source>
        <dbReference type="Google" id="ProtNLM"/>
    </source>
</evidence>
<evidence type="ECO:0000256" key="3">
    <source>
        <dbReference type="ARBA" id="ARBA00022840"/>
    </source>
</evidence>
<evidence type="ECO:0000313" key="6">
    <source>
        <dbReference type="Proteomes" id="UP000828390"/>
    </source>
</evidence>
<comment type="similarity">
    <text evidence="1">Belongs to the heat shock protein 70 family.</text>
</comment>
<dbReference type="Gene3D" id="2.60.34.10">
    <property type="entry name" value="Substrate Binding Domain Of DNAk, Chain A, domain 1"/>
    <property type="match status" value="2"/>
</dbReference>
<dbReference type="Gene3D" id="3.90.640.10">
    <property type="entry name" value="Actin, Chain A, domain 4"/>
    <property type="match status" value="2"/>
</dbReference>
<comment type="catalytic activity">
    <reaction evidence="4">
        <text>ATP + H2O = ADP + phosphate + H(+)</text>
        <dbReference type="Rhea" id="RHEA:13065"/>
        <dbReference type="ChEBI" id="CHEBI:15377"/>
        <dbReference type="ChEBI" id="CHEBI:15378"/>
        <dbReference type="ChEBI" id="CHEBI:30616"/>
        <dbReference type="ChEBI" id="CHEBI:43474"/>
        <dbReference type="ChEBI" id="CHEBI:456216"/>
        <dbReference type="EC" id="3.6.4.10"/>
    </reaction>
</comment>
<comment type="caution">
    <text evidence="5">The sequence shown here is derived from an EMBL/GenBank/DDBJ whole genome shotgun (WGS) entry which is preliminary data.</text>
</comment>
<dbReference type="FunFam" id="1.20.1270.10:FF:000016">
    <property type="entry name" value="Heat shock protein 70"/>
    <property type="match status" value="2"/>
</dbReference>
<evidence type="ECO:0000256" key="1">
    <source>
        <dbReference type="ARBA" id="ARBA00007381"/>
    </source>
</evidence>
<accession>A0A9D4BG43</accession>
<evidence type="ECO:0000313" key="5">
    <source>
        <dbReference type="EMBL" id="KAH3692357.1"/>
    </source>
</evidence>
<keyword evidence="6" id="KW-1185">Reference proteome</keyword>
<dbReference type="InterPro" id="IPR018181">
    <property type="entry name" value="Heat_shock_70_CS"/>
</dbReference>
<evidence type="ECO:0000256" key="2">
    <source>
        <dbReference type="ARBA" id="ARBA00022741"/>
    </source>
</evidence>
<dbReference type="PROSITE" id="PS01036">
    <property type="entry name" value="HSP70_3"/>
    <property type="match status" value="2"/>
</dbReference>
<dbReference type="FunFam" id="3.90.640.10:FF:000134">
    <property type="entry name" value="Heat shock cognate 71 kDa protein"/>
    <property type="match status" value="2"/>
</dbReference>
<dbReference type="AlphaFoldDB" id="A0A9D4BG43"/>
<keyword evidence="2" id="KW-0547">Nucleotide-binding</keyword>
<dbReference type="FunFam" id="2.60.34.10:FF:000002">
    <property type="entry name" value="Heat shock 70 kDa"/>
    <property type="match status" value="2"/>
</dbReference>
<reference evidence="5" key="2">
    <citation type="submission" date="2020-11" db="EMBL/GenBank/DDBJ databases">
        <authorList>
            <person name="McCartney M.A."/>
            <person name="Auch B."/>
            <person name="Kono T."/>
            <person name="Mallez S."/>
            <person name="Becker A."/>
            <person name="Gohl D.M."/>
            <person name="Silverstein K.A.T."/>
            <person name="Koren S."/>
            <person name="Bechman K.B."/>
            <person name="Herman A."/>
            <person name="Abrahante J.E."/>
            <person name="Garbe J."/>
        </authorList>
    </citation>
    <scope>NUCLEOTIDE SEQUENCE</scope>
    <source>
        <strain evidence="5">Duluth1</strain>
        <tissue evidence="5">Whole animal</tissue>
    </source>
</reference>
<gene>
    <name evidence="5" type="ORF">DPMN_194807</name>
</gene>
<dbReference type="SUPFAM" id="SSF100934">
    <property type="entry name" value="Heat shock protein 70kD (HSP70), C-terminal subdomain"/>
    <property type="match status" value="2"/>
</dbReference>
<dbReference type="Gene3D" id="1.20.1270.10">
    <property type="match status" value="2"/>
</dbReference>
<dbReference type="FunFam" id="3.30.420.40:FF:000026">
    <property type="entry name" value="Heat shock protein 70"/>
    <property type="match status" value="1"/>
</dbReference>
<dbReference type="InterPro" id="IPR029047">
    <property type="entry name" value="HSP70_peptide-bd_sf"/>
</dbReference>
<keyword evidence="3" id="KW-0067">ATP-binding</keyword>
<dbReference type="CDD" id="cd10233">
    <property type="entry name" value="ASKHA_NBD_HSP70_HSPA1"/>
    <property type="match status" value="1"/>
</dbReference>
<dbReference type="NCBIfam" id="NF001413">
    <property type="entry name" value="PRK00290.1"/>
    <property type="match status" value="1"/>
</dbReference>
<dbReference type="Proteomes" id="UP000828390">
    <property type="component" value="Unassembled WGS sequence"/>
</dbReference>
<organism evidence="5 6">
    <name type="scientific">Dreissena polymorpha</name>
    <name type="common">Zebra mussel</name>
    <name type="synonym">Mytilus polymorpha</name>
    <dbReference type="NCBI Taxonomy" id="45954"/>
    <lineage>
        <taxon>Eukaryota</taxon>
        <taxon>Metazoa</taxon>
        <taxon>Spiralia</taxon>
        <taxon>Lophotrochozoa</taxon>
        <taxon>Mollusca</taxon>
        <taxon>Bivalvia</taxon>
        <taxon>Autobranchia</taxon>
        <taxon>Heteroconchia</taxon>
        <taxon>Euheterodonta</taxon>
        <taxon>Imparidentia</taxon>
        <taxon>Neoheterodontei</taxon>
        <taxon>Myida</taxon>
        <taxon>Dreissenoidea</taxon>
        <taxon>Dreissenidae</taxon>
        <taxon>Dreissena</taxon>
    </lineage>
</organism>
<dbReference type="PRINTS" id="PR00301">
    <property type="entry name" value="HEATSHOCK70"/>
</dbReference>
<evidence type="ECO:0000256" key="4">
    <source>
        <dbReference type="ARBA" id="ARBA00048056"/>
    </source>
</evidence>